<keyword evidence="4" id="KW-0804">Transcription</keyword>
<sequence>MGGMFEKVLTASDVSQKLAVPTEFLGDQYRGGERLVVMDTQAQKRYEFVLSTREGPYRKPAFTGEWLNYCRDNQLRAGQIIYFWKNDNEEFYRIQVLRDLMGAGPQ</sequence>
<evidence type="ECO:0000256" key="3">
    <source>
        <dbReference type="ARBA" id="ARBA00023125"/>
    </source>
</evidence>
<evidence type="ECO:0000256" key="1">
    <source>
        <dbReference type="ARBA" id="ARBA00004123"/>
    </source>
</evidence>
<feature type="domain" description="TF-B3" evidence="6">
    <location>
        <begin position="5"/>
        <end position="100"/>
    </location>
</feature>
<evidence type="ECO:0000313" key="8">
    <source>
        <dbReference type="Proteomes" id="UP000796880"/>
    </source>
</evidence>
<dbReference type="GO" id="GO:0005634">
    <property type="term" value="C:nucleus"/>
    <property type="evidence" value="ECO:0007669"/>
    <property type="project" value="UniProtKB-SubCell"/>
</dbReference>
<dbReference type="EMBL" id="VOIH02000009">
    <property type="protein sequence ID" value="KAF3438078.1"/>
    <property type="molecule type" value="Genomic_DNA"/>
</dbReference>
<evidence type="ECO:0000313" key="7">
    <source>
        <dbReference type="EMBL" id="KAF3438078.1"/>
    </source>
</evidence>
<dbReference type="GO" id="GO:0003677">
    <property type="term" value="F:DNA binding"/>
    <property type="evidence" value="ECO:0007669"/>
    <property type="project" value="UniProtKB-KW"/>
</dbReference>
<keyword evidence="2" id="KW-0805">Transcription regulation</keyword>
<dbReference type="InterPro" id="IPR003340">
    <property type="entry name" value="B3_DNA-bd"/>
</dbReference>
<evidence type="ECO:0000256" key="4">
    <source>
        <dbReference type="ARBA" id="ARBA00023163"/>
    </source>
</evidence>
<name>A0A8K0E128_9ROSA</name>
<accession>A0A8K0E128</accession>
<dbReference type="OrthoDB" id="1566604at2759"/>
<dbReference type="Proteomes" id="UP000796880">
    <property type="component" value="Unassembled WGS sequence"/>
</dbReference>
<dbReference type="Pfam" id="PF02362">
    <property type="entry name" value="B3"/>
    <property type="match status" value="1"/>
</dbReference>
<keyword evidence="5" id="KW-0539">Nucleus</keyword>
<dbReference type="InterPro" id="IPR015300">
    <property type="entry name" value="DNA-bd_pseudobarrel_sf"/>
</dbReference>
<dbReference type="Gene3D" id="2.40.330.10">
    <property type="entry name" value="DNA-binding pseudobarrel domain"/>
    <property type="match status" value="1"/>
</dbReference>
<evidence type="ECO:0000259" key="6">
    <source>
        <dbReference type="SMART" id="SM01019"/>
    </source>
</evidence>
<gene>
    <name evidence="7" type="ORF">FNV43_RR20834</name>
</gene>
<proteinExistence type="predicted"/>
<comment type="caution">
    <text evidence="7">The sequence shown here is derived from an EMBL/GenBank/DDBJ whole genome shotgun (WGS) entry which is preliminary data.</text>
</comment>
<evidence type="ECO:0000256" key="5">
    <source>
        <dbReference type="ARBA" id="ARBA00023242"/>
    </source>
</evidence>
<dbReference type="CDD" id="cd10017">
    <property type="entry name" value="B3_DNA"/>
    <property type="match status" value="1"/>
</dbReference>
<dbReference type="AlphaFoldDB" id="A0A8K0E128"/>
<reference evidence="7" key="1">
    <citation type="submission" date="2020-03" db="EMBL/GenBank/DDBJ databases">
        <title>A high-quality chromosome-level genome assembly of a woody plant with both climbing and erect habits, Rhamnella rubrinervis.</title>
        <authorList>
            <person name="Lu Z."/>
            <person name="Yang Y."/>
            <person name="Zhu X."/>
            <person name="Sun Y."/>
        </authorList>
    </citation>
    <scope>NUCLEOTIDE SEQUENCE</scope>
    <source>
        <strain evidence="7">BYM</strain>
        <tissue evidence="7">Leaf</tissue>
    </source>
</reference>
<organism evidence="7 8">
    <name type="scientific">Rhamnella rubrinervis</name>
    <dbReference type="NCBI Taxonomy" id="2594499"/>
    <lineage>
        <taxon>Eukaryota</taxon>
        <taxon>Viridiplantae</taxon>
        <taxon>Streptophyta</taxon>
        <taxon>Embryophyta</taxon>
        <taxon>Tracheophyta</taxon>
        <taxon>Spermatophyta</taxon>
        <taxon>Magnoliopsida</taxon>
        <taxon>eudicotyledons</taxon>
        <taxon>Gunneridae</taxon>
        <taxon>Pentapetalae</taxon>
        <taxon>rosids</taxon>
        <taxon>fabids</taxon>
        <taxon>Rosales</taxon>
        <taxon>Rhamnaceae</taxon>
        <taxon>rhamnoid group</taxon>
        <taxon>Rhamneae</taxon>
        <taxon>Rhamnella</taxon>
    </lineage>
</organism>
<dbReference type="SUPFAM" id="SSF101936">
    <property type="entry name" value="DNA-binding pseudobarrel domain"/>
    <property type="match status" value="1"/>
</dbReference>
<keyword evidence="3" id="KW-0238">DNA-binding</keyword>
<protein>
    <recommendedName>
        <fullName evidence="6">TF-B3 domain-containing protein</fullName>
    </recommendedName>
</protein>
<keyword evidence="8" id="KW-1185">Reference proteome</keyword>
<comment type="subcellular location">
    <subcellularLocation>
        <location evidence="1">Nucleus</location>
    </subcellularLocation>
</comment>
<evidence type="ECO:0000256" key="2">
    <source>
        <dbReference type="ARBA" id="ARBA00023015"/>
    </source>
</evidence>
<dbReference type="SMART" id="SM01019">
    <property type="entry name" value="B3"/>
    <property type="match status" value="1"/>
</dbReference>